<dbReference type="OrthoDB" id="4340678at2759"/>
<feature type="chain" id="PRO_5040813725" description="Lysine-specific metallo-endopeptidase domain-containing protein" evidence="1">
    <location>
        <begin position="18"/>
        <end position="273"/>
    </location>
</feature>
<evidence type="ECO:0000313" key="3">
    <source>
        <dbReference type="Proteomes" id="UP001141434"/>
    </source>
</evidence>
<evidence type="ECO:0000256" key="1">
    <source>
        <dbReference type="SAM" id="SignalP"/>
    </source>
</evidence>
<dbReference type="Proteomes" id="UP001141434">
    <property type="component" value="Unassembled WGS sequence"/>
</dbReference>
<evidence type="ECO:0000313" key="2">
    <source>
        <dbReference type="EMBL" id="KAJ5092009.1"/>
    </source>
</evidence>
<reference evidence="2" key="2">
    <citation type="journal article" date="2023" name="IMA Fungus">
        <title>Comparative genomic study of the Penicillium genus elucidates a diverse pangenome and 15 lateral gene transfer events.</title>
        <authorList>
            <person name="Petersen C."/>
            <person name="Sorensen T."/>
            <person name="Nielsen M.R."/>
            <person name="Sondergaard T.E."/>
            <person name="Sorensen J.L."/>
            <person name="Fitzpatrick D.A."/>
            <person name="Frisvad J.C."/>
            <person name="Nielsen K.L."/>
        </authorList>
    </citation>
    <scope>NUCLEOTIDE SEQUENCE</scope>
    <source>
        <strain evidence="2">IBT 34128</strain>
    </source>
</reference>
<dbReference type="SUPFAM" id="SSF55486">
    <property type="entry name" value="Metalloproteases ('zincins'), catalytic domain"/>
    <property type="match status" value="1"/>
</dbReference>
<gene>
    <name evidence="2" type="ORF">NUU61_006879</name>
</gene>
<dbReference type="GeneID" id="81396575"/>
<comment type="caution">
    <text evidence="2">The sequence shown here is derived from an EMBL/GenBank/DDBJ whole genome shotgun (WGS) entry which is preliminary data.</text>
</comment>
<dbReference type="GO" id="GO:0008237">
    <property type="term" value="F:metallopeptidase activity"/>
    <property type="evidence" value="ECO:0007669"/>
    <property type="project" value="InterPro"/>
</dbReference>
<keyword evidence="3" id="KW-1185">Reference proteome</keyword>
<sequence length="273" mass="30287">MLAKVFIVFLLAVTLLASPTRPKGKLAKRKLPKIDARYFPGIRKRQVEDGFRDALKLANAMSDPPKSAANNIFKLWFNEIDWDNVQRSFDTILGGAKGQPGRNLREGNPILANILVVNEHQRPSACRATNFGSQILATMVNGHTQTPTMVICDAAFYNGGIDKSYGCDEHDTSQDLCMGCVPAVTCQSVGQSRVSLAMLTLGSTILHELTHWKELMPNGKTDDLTTTMKEARYGNSKLGGDKANAIHNAQSYQWFANQMYWSWECEVDFGNPQ</sequence>
<keyword evidence="1" id="KW-0732">Signal</keyword>
<feature type="signal peptide" evidence="1">
    <location>
        <begin position="1"/>
        <end position="17"/>
    </location>
</feature>
<dbReference type="AlphaFoldDB" id="A0A9W9K3S2"/>
<proteinExistence type="predicted"/>
<dbReference type="InterPro" id="IPR024079">
    <property type="entry name" value="MetalloPept_cat_dom_sf"/>
</dbReference>
<dbReference type="Gene3D" id="3.40.390.10">
    <property type="entry name" value="Collagenase (Catalytic Domain)"/>
    <property type="match status" value="1"/>
</dbReference>
<dbReference type="EMBL" id="JAPMSZ010000009">
    <property type="protein sequence ID" value="KAJ5092009.1"/>
    <property type="molecule type" value="Genomic_DNA"/>
</dbReference>
<evidence type="ECO:0008006" key="4">
    <source>
        <dbReference type="Google" id="ProtNLM"/>
    </source>
</evidence>
<organism evidence="2 3">
    <name type="scientific">Penicillium alfredii</name>
    <dbReference type="NCBI Taxonomy" id="1506179"/>
    <lineage>
        <taxon>Eukaryota</taxon>
        <taxon>Fungi</taxon>
        <taxon>Dikarya</taxon>
        <taxon>Ascomycota</taxon>
        <taxon>Pezizomycotina</taxon>
        <taxon>Eurotiomycetes</taxon>
        <taxon>Eurotiomycetidae</taxon>
        <taxon>Eurotiales</taxon>
        <taxon>Aspergillaceae</taxon>
        <taxon>Penicillium</taxon>
    </lineage>
</organism>
<name>A0A9W9K3S2_9EURO</name>
<accession>A0A9W9K3S2</accession>
<reference evidence="2" key="1">
    <citation type="submission" date="2022-11" db="EMBL/GenBank/DDBJ databases">
        <authorList>
            <person name="Petersen C."/>
        </authorList>
    </citation>
    <scope>NUCLEOTIDE SEQUENCE</scope>
    <source>
        <strain evidence="2">IBT 34128</strain>
    </source>
</reference>
<dbReference type="RefSeq" id="XP_056510206.1">
    <property type="nucleotide sequence ID" value="XM_056657406.1"/>
</dbReference>
<protein>
    <recommendedName>
        <fullName evidence="4">Lysine-specific metallo-endopeptidase domain-containing protein</fullName>
    </recommendedName>
</protein>